<organism evidence="8 9">
    <name type="scientific">Dactylosporangium darangshiense</name>
    <dbReference type="NCBI Taxonomy" id="579108"/>
    <lineage>
        <taxon>Bacteria</taxon>
        <taxon>Bacillati</taxon>
        <taxon>Actinomycetota</taxon>
        <taxon>Actinomycetes</taxon>
        <taxon>Micromonosporales</taxon>
        <taxon>Micromonosporaceae</taxon>
        <taxon>Dactylosporangium</taxon>
    </lineage>
</organism>
<evidence type="ECO:0000259" key="6">
    <source>
        <dbReference type="Pfam" id="PF02016"/>
    </source>
</evidence>
<keyword evidence="3" id="KW-0645">Protease</keyword>
<dbReference type="PIRSF" id="PIRSF028757">
    <property type="entry name" value="LD-carboxypeptidase"/>
    <property type="match status" value="1"/>
</dbReference>
<feature type="domain" description="LD-carboxypeptidase N-terminal" evidence="6">
    <location>
        <begin position="10"/>
        <end position="122"/>
    </location>
</feature>
<name>A0ABP8DA60_9ACTN</name>
<dbReference type="InterPro" id="IPR040921">
    <property type="entry name" value="Peptidase_S66C"/>
</dbReference>
<dbReference type="InterPro" id="IPR027461">
    <property type="entry name" value="Carboxypeptidase_A_C_sf"/>
</dbReference>
<dbReference type="CDD" id="cd07025">
    <property type="entry name" value="Peptidase_S66"/>
    <property type="match status" value="1"/>
</dbReference>
<keyword evidence="2" id="KW-0121">Carboxypeptidase</keyword>
<dbReference type="Gene3D" id="3.50.30.60">
    <property type="entry name" value="LD-carboxypeptidase A C-terminal domain-like"/>
    <property type="match status" value="1"/>
</dbReference>
<evidence type="ECO:0000259" key="7">
    <source>
        <dbReference type="Pfam" id="PF17676"/>
    </source>
</evidence>
<dbReference type="InterPro" id="IPR003507">
    <property type="entry name" value="S66_fam"/>
</dbReference>
<keyword evidence="4" id="KW-0378">Hydrolase</keyword>
<dbReference type="Pfam" id="PF02016">
    <property type="entry name" value="Peptidase_S66"/>
    <property type="match status" value="1"/>
</dbReference>
<dbReference type="Proteomes" id="UP001500620">
    <property type="component" value="Unassembled WGS sequence"/>
</dbReference>
<comment type="similarity">
    <text evidence="1">Belongs to the peptidase S66 family.</text>
</comment>
<evidence type="ECO:0000256" key="4">
    <source>
        <dbReference type="ARBA" id="ARBA00022801"/>
    </source>
</evidence>
<reference evidence="9" key="1">
    <citation type="journal article" date="2019" name="Int. J. Syst. Evol. Microbiol.">
        <title>The Global Catalogue of Microorganisms (GCM) 10K type strain sequencing project: providing services to taxonomists for standard genome sequencing and annotation.</title>
        <authorList>
            <consortium name="The Broad Institute Genomics Platform"/>
            <consortium name="The Broad Institute Genome Sequencing Center for Infectious Disease"/>
            <person name="Wu L."/>
            <person name="Ma J."/>
        </authorList>
    </citation>
    <scope>NUCLEOTIDE SEQUENCE [LARGE SCALE GENOMIC DNA]</scope>
    <source>
        <strain evidence="9">JCM 17441</strain>
    </source>
</reference>
<comment type="caution">
    <text evidence="8">The sequence shown here is derived from an EMBL/GenBank/DDBJ whole genome shotgun (WGS) entry which is preliminary data.</text>
</comment>
<proteinExistence type="inferred from homology"/>
<evidence type="ECO:0000313" key="8">
    <source>
        <dbReference type="EMBL" id="GAA4251030.1"/>
    </source>
</evidence>
<keyword evidence="5" id="KW-0720">Serine protease</keyword>
<protein>
    <submittedName>
        <fullName evidence="8">LD-carboxypeptidase</fullName>
    </submittedName>
</protein>
<evidence type="ECO:0000256" key="5">
    <source>
        <dbReference type="ARBA" id="ARBA00022825"/>
    </source>
</evidence>
<dbReference type="PANTHER" id="PTHR30237:SF2">
    <property type="entry name" value="MUREIN TETRAPEPTIDE CARBOXYPEPTIDASE"/>
    <property type="match status" value="1"/>
</dbReference>
<accession>A0ABP8DA60</accession>
<dbReference type="EMBL" id="BAABAT010000010">
    <property type="protein sequence ID" value="GAA4251030.1"/>
    <property type="molecule type" value="Genomic_DNA"/>
</dbReference>
<dbReference type="SUPFAM" id="SSF141986">
    <property type="entry name" value="LD-carboxypeptidase A C-terminal domain-like"/>
    <property type="match status" value="1"/>
</dbReference>
<dbReference type="InterPro" id="IPR027478">
    <property type="entry name" value="LdcA_N"/>
</dbReference>
<dbReference type="InterPro" id="IPR040449">
    <property type="entry name" value="Peptidase_S66_N"/>
</dbReference>
<gene>
    <name evidence="8" type="ORF">GCM10022255_042080</name>
</gene>
<sequence>MRALEPGDVVRLVSPSGPAAPERVARGVELLESWGLRAEPAPHVLDRRGYFGGTDDARLDDLNAALADPRVRAVICTRGGYGVQRIVDGVRFGEPKPIVGFSDITALQLAAWRHGRWPSVHGPGGAWLDARTPAASAESLRRALMTGGPLTVHGTPAPGGGRAEGVLLGGNLAMLVSTIGTADMPGLDGAVLLLEDVGEAPYRIDRMLTQLLRAGALAGVRGIALGQFTECDGTGSAEDVLAERLGGLGVPVLAGLPIGHGEGQETVVVGAPAVLDAGAGTLVSRVSPVD</sequence>
<evidence type="ECO:0000256" key="2">
    <source>
        <dbReference type="ARBA" id="ARBA00022645"/>
    </source>
</evidence>
<dbReference type="RefSeq" id="WP_345128802.1">
    <property type="nucleotide sequence ID" value="NZ_BAABAT010000010.1"/>
</dbReference>
<keyword evidence="9" id="KW-1185">Reference proteome</keyword>
<dbReference type="Gene3D" id="3.40.50.10740">
    <property type="entry name" value="Class I glutamine amidotransferase-like"/>
    <property type="match status" value="1"/>
</dbReference>
<evidence type="ECO:0000256" key="1">
    <source>
        <dbReference type="ARBA" id="ARBA00010233"/>
    </source>
</evidence>
<evidence type="ECO:0000313" key="9">
    <source>
        <dbReference type="Proteomes" id="UP001500620"/>
    </source>
</evidence>
<dbReference type="InterPro" id="IPR029062">
    <property type="entry name" value="Class_I_gatase-like"/>
</dbReference>
<feature type="domain" description="LD-carboxypeptidase C-terminal" evidence="7">
    <location>
        <begin position="164"/>
        <end position="274"/>
    </location>
</feature>
<dbReference type="Pfam" id="PF17676">
    <property type="entry name" value="Peptidase_S66C"/>
    <property type="match status" value="1"/>
</dbReference>
<dbReference type="PANTHER" id="PTHR30237">
    <property type="entry name" value="MURAMOYLTETRAPEPTIDE CARBOXYPEPTIDASE"/>
    <property type="match status" value="1"/>
</dbReference>
<evidence type="ECO:0000256" key="3">
    <source>
        <dbReference type="ARBA" id="ARBA00022670"/>
    </source>
</evidence>
<dbReference type="SUPFAM" id="SSF52317">
    <property type="entry name" value="Class I glutamine amidotransferase-like"/>
    <property type="match status" value="1"/>
</dbReference>